<protein>
    <submittedName>
        <fullName evidence="2">Uncharacterized protein</fullName>
    </submittedName>
</protein>
<evidence type="ECO:0000256" key="1">
    <source>
        <dbReference type="SAM" id="MobiDB-lite"/>
    </source>
</evidence>
<evidence type="ECO:0000313" key="2">
    <source>
        <dbReference type="EMBL" id="CAI9165817.1"/>
    </source>
</evidence>
<dbReference type="EMBL" id="OX459961">
    <property type="protein sequence ID" value="CAI9165817.1"/>
    <property type="molecule type" value="Genomic_DNA"/>
</dbReference>
<feature type="compositionally biased region" description="Low complexity" evidence="1">
    <location>
        <begin position="80"/>
        <end position="96"/>
    </location>
</feature>
<name>A0ABN8YW33_RANTA</name>
<reference evidence="2" key="1">
    <citation type="submission" date="2023-04" db="EMBL/GenBank/DDBJ databases">
        <authorList>
            <consortium name="ELIXIR-Norway"/>
        </authorList>
    </citation>
    <scope>NUCLEOTIDE SEQUENCE [LARGE SCALE GENOMIC DNA]</scope>
</reference>
<feature type="region of interest" description="Disordered" evidence="1">
    <location>
        <begin position="65"/>
        <end position="96"/>
    </location>
</feature>
<sequence length="96" mass="9810">MAPGAAPPVHGEGWRLDQPGPPRPPRAGYGVARRCGCLRPLPLGRPPAMGLGVRPTRLCHVCHPPSTHEHLSKIPGGRGRAAAAASGPPSPAASAR</sequence>
<feature type="region of interest" description="Disordered" evidence="1">
    <location>
        <begin position="1"/>
        <end position="28"/>
    </location>
</feature>
<organism evidence="2 3">
    <name type="scientific">Rangifer tarandus platyrhynchus</name>
    <name type="common">Svalbard reindeer</name>
    <dbReference type="NCBI Taxonomy" id="3082113"/>
    <lineage>
        <taxon>Eukaryota</taxon>
        <taxon>Metazoa</taxon>
        <taxon>Chordata</taxon>
        <taxon>Craniata</taxon>
        <taxon>Vertebrata</taxon>
        <taxon>Euteleostomi</taxon>
        <taxon>Mammalia</taxon>
        <taxon>Eutheria</taxon>
        <taxon>Laurasiatheria</taxon>
        <taxon>Artiodactyla</taxon>
        <taxon>Ruminantia</taxon>
        <taxon>Pecora</taxon>
        <taxon>Cervidae</taxon>
        <taxon>Odocoileinae</taxon>
        <taxon>Rangifer</taxon>
    </lineage>
</organism>
<dbReference type="Proteomes" id="UP001176941">
    <property type="component" value="Chromosome 25"/>
</dbReference>
<accession>A0ABN8YW33</accession>
<proteinExistence type="predicted"/>
<gene>
    <name evidence="2" type="ORF">MRATA1EN1_LOCUS14779</name>
</gene>
<keyword evidence="3" id="KW-1185">Reference proteome</keyword>
<evidence type="ECO:0000313" key="3">
    <source>
        <dbReference type="Proteomes" id="UP001176941"/>
    </source>
</evidence>